<protein>
    <submittedName>
        <fullName evidence="2">Uncharacterized protein LOC108740975</fullName>
    </submittedName>
</protein>
<sequence length="317" mass="35936">MSTSLDDQQHLLWVVNHFTQARGMQLNSNKCTHLSDNPLPVREKLHLHQEPYLGFRFYPTGTQTPILTDISTVMQRIKNASLKPWQKLELATTYLLPKFYQFQFPSVSRGAPDLVDKGIRPRMPDILLKWLHNLTLCDDPQLLPILDSPHILKQAERLARLCRPYGSQREQGGFWRDRTFLSATGHQLDPYIKVIHFRAGVYQLWEASATNASSSNNSAVELTCCGNHQPHSSKVSVDALRTNYEHDNLVGILSDAARKKGWETRTEPRFRNSDGRLRNPDLLLLVKDSIAIIADVKASLPGRPLHVLALITGAHDT</sequence>
<keyword evidence="1" id="KW-1185">Reference proteome</keyword>
<proteinExistence type="predicted"/>
<dbReference type="RefSeq" id="XP_018331030.1">
    <property type="nucleotide sequence ID" value="XM_018475528.1"/>
</dbReference>
<evidence type="ECO:0000313" key="2">
    <source>
        <dbReference type="RefSeq" id="XP_018331030.1"/>
    </source>
</evidence>
<dbReference type="GeneID" id="108740975"/>
<gene>
    <name evidence="2" type="primary">LOC108740975</name>
</gene>
<dbReference type="AlphaFoldDB" id="A0A1W4XFA9"/>
<dbReference type="InParanoid" id="A0A1W4XFA9"/>
<accession>A0A1W4XFA9</accession>
<dbReference type="KEGG" id="apln:108740975"/>
<dbReference type="Proteomes" id="UP000192223">
    <property type="component" value="Unplaced"/>
</dbReference>
<dbReference type="OrthoDB" id="6779578at2759"/>
<organism evidence="1 2">
    <name type="scientific">Agrilus planipennis</name>
    <name type="common">Emerald ash borer</name>
    <name type="synonym">Agrilus marcopoli</name>
    <dbReference type="NCBI Taxonomy" id="224129"/>
    <lineage>
        <taxon>Eukaryota</taxon>
        <taxon>Metazoa</taxon>
        <taxon>Ecdysozoa</taxon>
        <taxon>Arthropoda</taxon>
        <taxon>Hexapoda</taxon>
        <taxon>Insecta</taxon>
        <taxon>Pterygota</taxon>
        <taxon>Neoptera</taxon>
        <taxon>Endopterygota</taxon>
        <taxon>Coleoptera</taxon>
        <taxon>Polyphaga</taxon>
        <taxon>Elateriformia</taxon>
        <taxon>Buprestoidea</taxon>
        <taxon>Buprestidae</taxon>
        <taxon>Agrilinae</taxon>
        <taxon>Agrilus</taxon>
    </lineage>
</organism>
<reference evidence="2" key="1">
    <citation type="submission" date="2025-08" db="UniProtKB">
        <authorList>
            <consortium name="RefSeq"/>
        </authorList>
    </citation>
    <scope>IDENTIFICATION</scope>
    <source>
        <tissue evidence="2">Entire body</tissue>
    </source>
</reference>
<evidence type="ECO:0000313" key="1">
    <source>
        <dbReference type="Proteomes" id="UP000192223"/>
    </source>
</evidence>
<name>A0A1W4XFA9_AGRPL</name>